<keyword evidence="1" id="KW-1133">Transmembrane helix</keyword>
<gene>
    <name evidence="4" type="ORF">HU738_018915</name>
    <name evidence="3" type="ORF">HU738_14050</name>
</gene>
<dbReference type="Pfam" id="PF10099">
    <property type="entry name" value="RskA_C"/>
    <property type="match status" value="1"/>
</dbReference>
<dbReference type="EMBL" id="JABWRP010000010">
    <property type="protein sequence ID" value="MBC3471681.1"/>
    <property type="molecule type" value="Genomic_DNA"/>
</dbReference>
<dbReference type="Proteomes" id="UP000628137">
    <property type="component" value="Unassembled WGS sequence"/>
</dbReference>
<dbReference type="PANTHER" id="PTHR37461:SF1">
    <property type="entry name" value="ANTI-SIGMA-K FACTOR RSKA"/>
    <property type="match status" value="1"/>
</dbReference>
<accession>A0A923GKF1</accession>
<evidence type="ECO:0000256" key="1">
    <source>
        <dbReference type="SAM" id="Phobius"/>
    </source>
</evidence>
<protein>
    <submittedName>
        <fullName evidence="3">Anti-sigma factor</fullName>
    </submittedName>
</protein>
<reference evidence="4" key="3">
    <citation type="submission" date="2021-06" db="EMBL/GenBank/DDBJ databases">
        <title>Updating the genus Pseudomonas: Description of 43 new species and partition of the Pseudomonas putida group.</title>
        <authorList>
            <person name="Girard L."/>
            <person name="Lood C."/>
            <person name="Vandamme P."/>
            <person name="Rokni-Zadeh H."/>
            <person name="Van Noort V."/>
            <person name="Hofte M."/>
            <person name="Lavigne R."/>
            <person name="De Mot R."/>
        </authorList>
    </citation>
    <scope>NUCLEOTIDE SEQUENCE</scope>
    <source>
        <strain evidence="4">RW4S2</strain>
    </source>
</reference>
<dbReference type="InterPro" id="IPR018764">
    <property type="entry name" value="RskA_C"/>
</dbReference>
<feature type="transmembrane region" description="Helical" evidence="1">
    <location>
        <begin position="97"/>
        <end position="118"/>
    </location>
</feature>
<evidence type="ECO:0000313" key="5">
    <source>
        <dbReference type="Proteomes" id="UP000628137"/>
    </source>
</evidence>
<keyword evidence="5" id="KW-1185">Reference proteome</keyword>
<sequence length="235" mass="25266">MSEHELPPDDDRDLLIAEYVLGVLDRDACKEVEALVARDPAMQAAVAAWQRQFEGWLGQVPEASPPDRTWQRIEAQLFRNEPSRQQARRSGWHSVGFWRWTTAALAAGLIVAVFNLGMPGHRVATTLLARLEQSDGDVLFTATVQPGERAVLFVPTRASYWKGRSAQAWLIGKDGKPHSLGLLPSNAAADLAIPAEFAASLGDGAVLAVSLEPESGSPTGLPTGPVIAQGKISSL</sequence>
<keyword evidence="1" id="KW-0472">Membrane</keyword>
<dbReference type="AlphaFoldDB" id="A0A923GKF1"/>
<organism evidence="3">
    <name type="scientific">Pseudomonas vlassakiae</name>
    <dbReference type="NCBI Taxonomy" id="485888"/>
    <lineage>
        <taxon>Bacteria</taxon>
        <taxon>Pseudomonadati</taxon>
        <taxon>Pseudomonadota</taxon>
        <taxon>Gammaproteobacteria</taxon>
        <taxon>Pseudomonadales</taxon>
        <taxon>Pseudomonadaceae</taxon>
        <taxon>Pseudomonas</taxon>
    </lineage>
</organism>
<dbReference type="PANTHER" id="PTHR37461">
    <property type="entry name" value="ANTI-SIGMA-K FACTOR RSKA"/>
    <property type="match status" value="1"/>
</dbReference>
<evidence type="ECO:0000259" key="2">
    <source>
        <dbReference type="Pfam" id="PF10099"/>
    </source>
</evidence>
<comment type="caution">
    <text evidence="3">The sequence shown here is derived from an EMBL/GenBank/DDBJ whole genome shotgun (WGS) entry which is preliminary data.</text>
</comment>
<name>A0A923GKF1_9PSED</name>
<evidence type="ECO:0000313" key="3">
    <source>
        <dbReference type="EMBL" id="MBC3471681.1"/>
    </source>
</evidence>
<dbReference type="RefSeq" id="WP_186603080.1">
    <property type="nucleotide sequence ID" value="NZ_JABWRP020000015.1"/>
</dbReference>
<feature type="domain" description="Anti-sigma K factor RskA C-terminal" evidence="2">
    <location>
        <begin position="103"/>
        <end position="226"/>
    </location>
</feature>
<dbReference type="GO" id="GO:0005886">
    <property type="term" value="C:plasma membrane"/>
    <property type="evidence" value="ECO:0007669"/>
    <property type="project" value="InterPro"/>
</dbReference>
<reference evidence="3 5" key="1">
    <citation type="journal article" date="2020" name="Microorganisms">
        <title>Reliable Identification of Environmental Pseudomonas Isolates Using the rpoD Gene.</title>
        <authorList>
            <consortium name="The Broad Institute Genome Sequencing Platform"/>
            <person name="Girard L."/>
            <person name="Lood C."/>
            <person name="Rokni-Zadeh H."/>
            <person name="van Noort V."/>
            <person name="Lavigne R."/>
            <person name="De Mot R."/>
        </authorList>
    </citation>
    <scope>NUCLEOTIDE SEQUENCE</scope>
    <source>
        <strain evidence="3 5">RW4S2</strain>
    </source>
</reference>
<evidence type="ECO:0000313" key="4">
    <source>
        <dbReference type="EMBL" id="MBV4543117.1"/>
    </source>
</evidence>
<dbReference type="EMBL" id="JABWRP020000015">
    <property type="protein sequence ID" value="MBV4543117.1"/>
    <property type="molecule type" value="Genomic_DNA"/>
</dbReference>
<reference evidence="3" key="2">
    <citation type="submission" date="2020-07" db="EMBL/GenBank/DDBJ databases">
        <authorList>
            <person name="Lood C."/>
            <person name="Girard L."/>
        </authorList>
    </citation>
    <scope>NUCLEOTIDE SEQUENCE</scope>
    <source>
        <strain evidence="3">RW4S2</strain>
    </source>
</reference>
<proteinExistence type="predicted"/>
<keyword evidence="1" id="KW-0812">Transmembrane</keyword>
<dbReference type="GO" id="GO:0006417">
    <property type="term" value="P:regulation of translation"/>
    <property type="evidence" value="ECO:0007669"/>
    <property type="project" value="TreeGrafter"/>
</dbReference>
<dbReference type="GO" id="GO:0016989">
    <property type="term" value="F:sigma factor antagonist activity"/>
    <property type="evidence" value="ECO:0007669"/>
    <property type="project" value="TreeGrafter"/>
</dbReference>
<dbReference type="InterPro" id="IPR051474">
    <property type="entry name" value="Anti-sigma-K/W_factor"/>
</dbReference>